<dbReference type="EMBL" id="JACHEJ010000009">
    <property type="protein sequence ID" value="MBB6181358.1"/>
    <property type="molecule type" value="Genomic_DNA"/>
</dbReference>
<dbReference type="Pfam" id="PF13328">
    <property type="entry name" value="HD_4"/>
    <property type="match status" value="1"/>
</dbReference>
<gene>
    <name evidence="1" type="ORF">HNQ75_003345</name>
</gene>
<dbReference type="AlphaFoldDB" id="A0A7W9YZL5"/>
<proteinExistence type="predicted"/>
<reference evidence="1 2" key="1">
    <citation type="submission" date="2020-08" db="EMBL/GenBank/DDBJ databases">
        <title>Genomic Encyclopedia of Type Strains, Phase IV (KMG-IV): sequencing the most valuable type-strain genomes for metagenomic binning, comparative biology and taxonomic classification.</title>
        <authorList>
            <person name="Goeker M."/>
        </authorList>
    </citation>
    <scope>NUCLEOTIDE SEQUENCE [LARGE SCALE GENOMIC DNA]</scope>
    <source>
        <strain evidence="1 2">DSM 102134</strain>
    </source>
</reference>
<sequence length="135" mass="14589">MKSDVAHAREIAEAALAGRVKKGGEPLLDHVARVAASVADDVEQIIAWLHDVPENAPEWTLERLQQEGFAPAVLAAVDALTRRDGESHADLVRRAAANPLARKVKLADLRDNLATAERTGGDGEKYRNGLRLLEA</sequence>
<dbReference type="SUPFAM" id="SSF109604">
    <property type="entry name" value="HD-domain/PDEase-like"/>
    <property type="match status" value="1"/>
</dbReference>
<comment type="caution">
    <text evidence="1">The sequence shown here is derived from an EMBL/GenBank/DDBJ whole genome shotgun (WGS) entry which is preliminary data.</text>
</comment>
<dbReference type="Gene3D" id="1.10.3210.10">
    <property type="entry name" value="Hypothetical protein af1432"/>
    <property type="match status" value="1"/>
</dbReference>
<accession>A0A7W9YZL5</accession>
<keyword evidence="2" id="KW-1185">Reference proteome</keyword>
<dbReference type="RefSeq" id="WP_077548814.1">
    <property type="nucleotide sequence ID" value="NZ_JACHEJ010000009.1"/>
</dbReference>
<dbReference type="Proteomes" id="UP000535501">
    <property type="component" value="Unassembled WGS sequence"/>
</dbReference>
<keyword evidence="1" id="KW-0378">Hydrolase</keyword>
<evidence type="ECO:0000313" key="2">
    <source>
        <dbReference type="Proteomes" id="UP000535501"/>
    </source>
</evidence>
<dbReference type="GO" id="GO:0016787">
    <property type="term" value="F:hydrolase activity"/>
    <property type="evidence" value="ECO:0007669"/>
    <property type="project" value="UniProtKB-KW"/>
</dbReference>
<name>A0A7W9YZL5_9HYPH</name>
<protein>
    <submittedName>
        <fullName evidence="1">(P)ppGpp synthase/HD superfamily hydrolase</fullName>
    </submittedName>
</protein>
<organism evidence="1 2">
    <name type="scientific">Pseudorhizobium flavum</name>
    <dbReference type="NCBI Taxonomy" id="1335061"/>
    <lineage>
        <taxon>Bacteria</taxon>
        <taxon>Pseudomonadati</taxon>
        <taxon>Pseudomonadota</taxon>
        <taxon>Alphaproteobacteria</taxon>
        <taxon>Hyphomicrobiales</taxon>
        <taxon>Rhizobiaceae</taxon>
        <taxon>Rhizobium/Agrobacterium group</taxon>
        <taxon>Pseudorhizobium</taxon>
    </lineage>
</organism>
<evidence type="ECO:0000313" key="1">
    <source>
        <dbReference type="EMBL" id="MBB6181358.1"/>
    </source>
</evidence>